<protein>
    <submittedName>
        <fullName evidence="2">Flavodoxin family protein</fullName>
    </submittedName>
</protein>
<evidence type="ECO:0000259" key="1">
    <source>
        <dbReference type="Pfam" id="PF12641"/>
    </source>
</evidence>
<dbReference type="RefSeq" id="WP_315571110.1">
    <property type="nucleotide sequence ID" value="NZ_CP118868.1"/>
</dbReference>
<dbReference type="EMBL" id="CP118868">
    <property type="protein sequence ID" value="WEG35078.1"/>
    <property type="molecule type" value="Genomic_DNA"/>
</dbReference>
<proteinExistence type="predicted"/>
<evidence type="ECO:0000313" key="2">
    <source>
        <dbReference type="EMBL" id="WEG35078.1"/>
    </source>
</evidence>
<dbReference type="SUPFAM" id="SSF52218">
    <property type="entry name" value="Flavoproteins"/>
    <property type="match status" value="1"/>
</dbReference>
<gene>
    <name evidence="2" type="ORF">PYS61_03815</name>
</gene>
<dbReference type="Gene3D" id="3.40.50.360">
    <property type="match status" value="1"/>
</dbReference>
<reference evidence="2 3" key="1">
    <citation type="submission" date="2023-02" db="EMBL/GenBank/DDBJ databases">
        <title>Novel Oscillospiraceae bacterial genomes.</title>
        <authorList>
            <person name="Srinivasan S."/>
            <person name="Austin M.N."/>
            <person name="Fiedler T.L."/>
            <person name="Strenk S.M."/>
            <person name="Agnew K.J."/>
            <person name="Nagana Gowda G.A."/>
            <person name="Raftery D."/>
            <person name="Beamer M.A."/>
            <person name="Achilles S.L."/>
            <person name="Wiesenfeld H.C."/>
            <person name="Fredricks D.N."/>
            <person name="Hillier S.L."/>
        </authorList>
    </citation>
    <scope>NUCLEOTIDE SEQUENCE [LARGE SCALE GENOMIC DNA]</scope>
    <source>
        <strain evidence="2 3">CHIC02 1186E3-8</strain>
    </source>
</reference>
<organism evidence="2 3">
    <name type="scientific">Amygdalobacter indicium</name>
    <dbReference type="NCBI Taxonomy" id="3029272"/>
    <lineage>
        <taxon>Bacteria</taxon>
        <taxon>Bacillati</taxon>
        <taxon>Bacillota</taxon>
        <taxon>Clostridia</taxon>
        <taxon>Eubacteriales</taxon>
        <taxon>Oscillospiraceae</taxon>
        <taxon>Amygdalobacter</taxon>
    </lineage>
</organism>
<accession>A0ABY8C327</accession>
<evidence type="ECO:0000313" key="3">
    <source>
        <dbReference type="Proteomes" id="UP001220478"/>
    </source>
</evidence>
<dbReference type="InterPro" id="IPR008254">
    <property type="entry name" value="Flavodoxin/NO_synth"/>
</dbReference>
<name>A0ABY8C327_9FIRM</name>
<dbReference type="Proteomes" id="UP001220478">
    <property type="component" value="Chromosome"/>
</dbReference>
<dbReference type="InterPro" id="IPR029039">
    <property type="entry name" value="Flavoprotein-like_sf"/>
</dbReference>
<feature type="domain" description="Flavodoxin-like" evidence="1">
    <location>
        <begin position="5"/>
        <end position="165"/>
    </location>
</feature>
<sequence>MKYAVCYRSLTGCTKKVAQAIYDDIKEKDKALLDIKDNPDITDADIVALGYYVDQAGPDDLACKFITRLKGKRVFVFCTLAYFADSTHAFEAIQKGIKLVQEAGGQVIGSFIANGALAPQIIAEFKRMAQSGNANHHAYTPEKGLRYELFKNHPTKAECALASERFQERVLLSDQVEALKAQH</sequence>
<keyword evidence="3" id="KW-1185">Reference proteome</keyword>
<dbReference type="Pfam" id="PF12641">
    <property type="entry name" value="Flavodoxin_3"/>
    <property type="match status" value="1"/>
</dbReference>